<dbReference type="PROSITE" id="PS00061">
    <property type="entry name" value="ADH_SHORT"/>
    <property type="match status" value="1"/>
</dbReference>
<dbReference type="PANTHER" id="PTHR44115:SF4">
    <property type="entry name" value="OXIDOREDUCTASE"/>
    <property type="match status" value="1"/>
</dbReference>
<dbReference type="PRINTS" id="PR00081">
    <property type="entry name" value="GDHRDH"/>
</dbReference>
<name>A0A914WWT4_9BILA</name>
<dbReference type="Gene3D" id="3.40.50.720">
    <property type="entry name" value="NAD(P)-binding Rossmann-like Domain"/>
    <property type="match status" value="1"/>
</dbReference>
<organism evidence="2 3">
    <name type="scientific">Plectus sambesii</name>
    <dbReference type="NCBI Taxonomy" id="2011161"/>
    <lineage>
        <taxon>Eukaryota</taxon>
        <taxon>Metazoa</taxon>
        <taxon>Ecdysozoa</taxon>
        <taxon>Nematoda</taxon>
        <taxon>Chromadorea</taxon>
        <taxon>Plectida</taxon>
        <taxon>Plectina</taxon>
        <taxon>Plectoidea</taxon>
        <taxon>Plectidae</taxon>
        <taxon>Plectus</taxon>
    </lineage>
</organism>
<dbReference type="InterPro" id="IPR002347">
    <property type="entry name" value="SDR_fam"/>
</dbReference>
<protein>
    <submittedName>
        <fullName evidence="3">Uncharacterized protein</fullName>
    </submittedName>
</protein>
<sequence length="261" mass="27672">MGKFDGKVIIVTGSSSGIGRGTALLLAQQGATLTITGRNTEKLEETKKQLLSAGSTVDKILVVAGDVTKEEDTKRLIAETVNKFGKLDVLVNNAGGGGVCDISQPLTVFDDIININLRSVLALCQEAIPHLKKTKGNIVNVSSIAGFRATYILAYYCIAKAGLDQLNRILAIQLAPDGIRVNNVNPGVIRTDIMSAEAWDGMEAWVKPNTPIPRIGQPVEMAHVISFLASNEESSYITGQSIVADGGFSINSPLPPMGPKT</sequence>
<evidence type="ECO:0000256" key="1">
    <source>
        <dbReference type="ARBA" id="ARBA00023002"/>
    </source>
</evidence>
<dbReference type="PANTHER" id="PTHR44115">
    <property type="entry name" value="PROTEIN CBG09704"/>
    <property type="match status" value="1"/>
</dbReference>
<dbReference type="Pfam" id="PF13561">
    <property type="entry name" value="adh_short_C2"/>
    <property type="match status" value="1"/>
</dbReference>
<evidence type="ECO:0000313" key="3">
    <source>
        <dbReference type="WBParaSite" id="PSAMB.scaffold5415size11757.g26554.t1"/>
    </source>
</evidence>
<dbReference type="InterPro" id="IPR020904">
    <property type="entry name" value="Sc_DH/Rdtase_CS"/>
</dbReference>
<proteinExistence type="predicted"/>
<dbReference type="AlphaFoldDB" id="A0A914WWT4"/>
<dbReference type="WBParaSite" id="PSAMB.scaffold5415size11757.g26554.t1">
    <property type="protein sequence ID" value="PSAMB.scaffold5415size11757.g26554.t1"/>
    <property type="gene ID" value="PSAMB.scaffold5415size11757.g26554"/>
</dbReference>
<dbReference type="FunFam" id="3.40.50.720:FF:000084">
    <property type="entry name" value="Short-chain dehydrogenase reductase"/>
    <property type="match status" value="1"/>
</dbReference>
<keyword evidence="1" id="KW-0560">Oxidoreductase</keyword>
<dbReference type="Proteomes" id="UP000887566">
    <property type="component" value="Unplaced"/>
</dbReference>
<dbReference type="NCBIfam" id="NF005559">
    <property type="entry name" value="PRK07231.1"/>
    <property type="match status" value="1"/>
</dbReference>
<dbReference type="PRINTS" id="PR00080">
    <property type="entry name" value="SDRFAMILY"/>
</dbReference>
<dbReference type="InterPro" id="IPR036291">
    <property type="entry name" value="NAD(P)-bd_dom_sf"/>
</dbReference>
<reference evidence="3" key="1">
    <citation type="submission" date="2022-11" db="UniProtKB">
        <authorList>
            <consortium name="WormBaseParasite"/>
        </authorList>
    </citation>
    <scope>IDENTIFICATION</scope>
</reference>
<dbReference type="SUPFAM" id="SSF51735">
    <property type="entry name" value="NAD(P)-binding Rossmann-fold domains"/>
    <property type="match status" value="1"/>
</dbReference>
<evidence type="ECO:0000313" key="2">
    <source>
        <dbReference type="Proteomes" id="UP000887566"/>
    </source>
</evidence>
<accession>A0A914WWT4</accession>
<dbReference type="GO" id="GO:0016491">
    <property type="term" value="F:oxidoreductase activity"/>
    <property type="evidence" value="ECO:0007669"/>
    <property type="project" value="UniProtKB-KW"/>
</dbReference>
<keyword evidence="2" id="KW-1185">Reference proteome</keyword>